<evidence type="ECO:0000256" key="13">
    <source>
        <dbReference type="SAM" id="Phobius"/>
    </source>
</evidence>
<feature type="domain" description="Leucine-rich repeat-containing N-terminal plant-type" evidence="14">
    <location>
        <begin position="392"/>
        <end position="430"/>
    </location>
</feature>
<dbReference type="FunFam" id="3.80.10.10:FF:000383">
    <property type="entry name" value="Leucine-rich repeat receptor protein kinase EMS1"/>
    <property type="match status" value="1"/>
</dbReference>
<keyword evidence="8" id="KW-0677">Repeat</keyword>
<evidence type="ECO:0000313" key="16">
    <source>
        <dbReference type="EMBL" id="KAK6924823.1"/>
    </source>
</evidence>
<keyword evidence="12" id="KW-0325">Glycoprotein</keyword>
<evidence type="ECO:0000259" key="14">
    <source>
        <dbReference type="Pfam" id="PF08263"/>
    </source>
</evidence>
<evidence type="ECO:0000256" key="7">
    <source>
        <dbReference type="ARBA" id="ARBA00022729"/>
    </source>
</evidence>
<evidence type="ECO:0000256" key="8">
    <source>
        <dbReference type="ARBA" id="ARBA00022737"/>
    </source>
</evidence>
<feature type="transmembrane region" description="Helical" evidence="13">
    <location>
        <begin position="260"/>
        <end position="281"/>
    </location>
</feature>
<keyword evidence="17" id="KW-1185">Reference proteome</keyword>
<comment type="subcellular location">
    <subcellularLocation>
        <location evidence="1">Cell membrane</location>
        <topology evidence="1">Single-pass membrane protein</topology>
    </subcellularLocation>
    <subcellularLocation>
        <location evidence="2">Membrane</location>
        <topology evidence="2">Single-pass type I membrane protein</topology>
    </subcellularLocation>
</comment>
<dbReference type="Proteomes" id="UP001370490">
    <property type="component" value="Unassembled WGS sequence"/>
</dbReference>
<evidence type="ECO:0000313" key="17">
    <source>
        <dbReference type="Proteomes" id="UP001370490"/>
    </source>
</evidence>
<feature type="transmembrane region" description="Helical" evidence="13">
    <location>
        <begin position="368"/>
        <end position="391"/>
    </location>
</feature>
<dbReference type="InterPro" id="IPR003591">
    <property type="entry name" value="Leu-rich_rpt_typical-subtyp"/>
</dbReference>
<accession>A0AAN8VBW2</accession>
<proteinExistence type="predicted"/>
<keyword evidence="3" id="KW-1003">Cell membrane</keyword>
<dbReference type="EMBL" id="JBAMMX010000016">
    <property type="protein sequence ID" value="KAK6924823.1"/>
    <property type="molecule type" value="Genomic_DNA"/>
</dbReference>
<keyword evidence="7" id="KW-0732">Signal</keyword>
<feature type="domain" description="Disease resistance R13L4/SHOC-2-like LRR" evidence="15">
    <location>
        <begin position="897"/>
        <end position="1023"/>
    </location>
</feature>
<sequence>MAHRVGSSVSCIVASPSSSFQFKRASQGVTDVTFVAAMLYFFFFPSSPPPLQLNLKLSQALFNHQQYDMQQQRSIKAEVLELCQTTCGIKLIERPRKRQCLVFAILGNDTSEELDVDDPELEKHHSSVELAEDNPTTSTNIDGSFGKPGFVSFYNRLPKGEDESLPAGLEKTRNSLLWFVAPTVLVASFIFPSLYLRKILSTIFEDSLLTDFLILFFTEALFYCGVAAFLLILDNLQRPVKPISGTYSEKNLAPRLGQRISSVAILVLSLIIPMVTMGLVWPWTGPAASATLAPYLVGIVVQFAFERYAIYVNSPSWPVVPIIFQVYRLHQLNRAAQLVTALSFTVRGAEMTSHNLAINSSLGTLLNVLQFLGMGCIHLVLFLSLLGAVLASEDSFWLLRIKTKLVDQIGVLDNWSSGTNMCTWNGITCSNDQSHVVSLNLSGLGLMGLISPEFSPLTSLEILDLSMNSLTGLIPGELGQLQSLRELLLYENTLSGYIPADIGLLKELQVLRIGGNMLTGEIPKTIGNLTELRVMAIAYCQLNGSIPAEIGHLKNLISLDLQSNNLRGSIPDEISGCKELKNLAFSNNMLEGEIPTSLGELDSLKVLNLANNSFTGLIPRELGSLVNLTYLNLLGNRLSGEISIELNRLGQLESLDLSRNNLSGSISLSAIEMKSLQFLVLSDNQLLGNIPSNICDSNSSLQHLFVARNDLSGAFPLQLLNCAALQQLDLSDNDFEGPLPESLFLLKTLRIINFSHNRFSGSISPLTVSNLLTVLDLTNNSFSGPIPSRLTMSKNLTRLRLAQNHLTGVIPSEFAQLTQLKFLDLSFNNFSGGLADELSNCSNLGHLLLNNNQFSGSIPTWLGSLQQLGELDLSFNNFNGTVPSELGNCEGLLKLSLHGNKLSGLIPPEIGNLTSLNVLNLQGNNLSGSIPSEIQQCRKLYELRLSENLLTGSIPSELGRLTELQVILDLSKNKLSGEIPMSLGNLMKLERLNLSFNNLEGKVPSSLGKLTSLHVLNLSNNHLEGQLPSTFSGFPPSSFVGNDRLCGPPLASCLASMNQQKKWLSNTQVAGIVVAIVFTSTVICLVLIYIMLRIYCNWRKVAISSSDGGGGDHNRDEDKWGYGDDTRRISDCWRVNTMALVPSQEEAIPAGSCIFNFKVDSDSMDHRLV</sequence>
<protein>
    <submittedName>
        <fullName evidence="16">Leucine-rich repeat</fullName>
    </submittedName>
</protein>
<keyword evidence="6 13" id="KW-0812">Transmembrane</keyword>
<evidence type="ECO:0000256" key="3">
    <source>
        <dbReference type="ARBA" id="ARBA00022475"/>
    </source>
</evidence>
<organism evidence="16 17">
    <name type="scientific">Dillenia turbinata</name>
    <dbReference type="NCBI Taxonomy" id="194707"/>
    <lineage>
        <taxon>Eukaryota</taxon>
        <taxon>Viridiplantae</taxon>
        <taxon>Streptophyta</taxon>
        <taxon>Embryophyta</taxon>
        <taxon>Tracheophyta</taxon>
        <taxon>Spermatophyta</taxon>
        <taxon>Magnoliopsida</taxon>
        <taxon>eudicotyledons</taxon>
        <taxon>Gunneridae</taxon>
        <taxon>Pentapetalae</taxon>
        <taxon>Dilleniales</taxon>
        <taxon>Dilleniaceae</taxon>
        <taxon>Dillenia</taxon>
    </lineage>
</organism>
<dbReference type="Pfam" id="PF00560">
    <property type="entry name" value="LRR_1"/>
    <property type="match status" value="4"/>
</dbReference>
<dbReference type="FunFam" id="3.80.10.10:FF:000041">
    <property type="entry name" value="LRR receptor-like serine/threonine-protein kinase ERECTA"/>
    <property type="match status" value="1"/>
</dbReference>
<dbReference type="FunFam" id="3.80.10.10:FF:000095">
    <property type="entry name" value="LRR receptor-like serine/threonine-protein kinase GSO1"/>
    <property type="match status" value="1"/>
</dbReference>
<evidence type="ECO:0000256" key="4">
    <source>
        <dbReference type="ARBA" id="ARBA00022553"/>
    </source>
</evidence>
<dbReference type="FunFam" id="3.80.10.10:FF:000771">
    <property type="entry name" value="LRR receptor-like serine/threonine-protein kinase GSO1"/>
    <property type="match status" value="1"/>
</dbReference>
<dbReference type="SUPFAM" id="SSF52058">
    <property type="entry name" value="L domain-like"/>
    <property type="match status" value="2"/>
</dbReference>
<keyword evidence="11" id="KW-0675">Receptor</keyword>
<dbReference type="Pfam" id="PF08263">
    <property type="entry name" value="LRRNT_2"/>
    <property type="match status" value="1"/>
</dbReference>
<gene>
    <name evidence="16" type="ORF">RJ641_009149</name>
</gene>
<dbReference type="AlphaFoldDB" id="A0AAN8VBW2"/>
<dbReference type="GO" id="GO:0005886">
    <property type="term" value="C:plasma membrane"/>
    <property type="evidence" value="ECO:0007669"/>
    <property type="project" value="UniProtKB-SubCell"/>
</dbReference>
<dbReference type="InterPro" id="IPR032675">
    <property type="entry name" value="LRR_dom_sf"/>
</dbReference>
<dbReference type="Pfam" id="PF13855">
    <property type="entry name" value="LRR_8"/>
    <property type="match status" value="1"/>
</dbReference>
<reference evidence="16 17" key="1">
    <citation type="submission" date="2023-12" db="EMBL/GenBank/DDBJ databases">
        <title>A high-quality genome assembly for Dillenia turbinata (Dilleniales).</title>
        <authorList>
            <person name="Chanderbali A."/>
        </authorList>
    </citation>
    <scope>NUCLEOTIDE SEQUENCE [LARGE SCALE GENOMIC DNA]</scope>
    <source>
        <strain evidence="16">LSX21</strain>
        <tissue evidence="16">Leaf</tissue>
    </source>
</reference>
<evidence type="ECO:0000256" key="12">
    <source>
        <dbReference type="ARBA" id="ARBA00023180"/>
    </source>
</evidence>
<dbReference type="PANTHER" id="PTHR27000">
    <property type="entry name" value="LEUCINE-RICH REPEAT RECEPTOR-LIKE PROTEIN KINASE FAMILY PROTEIN-RELATED"/>
    <property type="match status" value="1"/>
</dbReference>
<dbReference type="Pfam" id="PF23598">
    <property type="entry name" value="LRR_14"/>
    <property type="match status" value="2"/>
</dbReference>
<evidence type="ECO:0000256" key="10">
    <source>
        <dbReference type="ARBA" id="ARBA00023136"/>
    </source>
</evidence>
<dbReference type="InterPro" id="IPR055414">
    <property type="entry name" value="LRR_R13L4/SHOC2-like"/>
</dbReference>
<dbReference type="PANTHER" id="PTHR27000:SF642">
    <property type="entry name" value="INACTIVE LEUCINE-RICH REPEAT RECEPTOR KINASE XIAO-RELATED"/>
    <property type="match status" value="1"/>
</dbReference>
<feature type="transmembrane region" description="Helical" evidence="13">
    <location>
        <begin position="176"/>
        <end position="196"/>
    </location>
</feature>
<feature type="transmembrane region" description="Helical" evidence="13">
    <location>
        <begin position="1069"/>
        <end position="1092"/>
    </location>
</feature>
<evidence type="ECO:0000256" key="11">
    <source>
        <dbReference type="ARBA" id="ARBA00023170"/>
    </source>
</evidence>
<evidence type="ECO:0000256" key="9">
    <source>
        <dbReference type="ARBA" id="ARBA00022989"/>
    </source>
</evidence>
<comment type="caution">
    <text evidence="16">The sequence shown here is derived from an EMBL/GenBank/DDBJ whole genome shotgun (WGS) entry which is preliminary data.</text>
</comment>
<evidence type="ECO:0000256" key="1">
    <source>
        <dbReference type="ARBA" id="ARBA00004162"/>
    </source>
</evidence>
<dbReference type="InterPro" id="IPR001611">
    <property type="entry name" value="Leu-rich_rpt"/>
</dbReference>
<evidence type="ECO:0000259" key="15">
    <source>
        <dbReference type="Pfam" id="PF23598"/>
    </source>
</evidence>
<dbReference type="Gene3D" id="3.80.10.10">
    <property type="entry name" value="Ribonuclease Inhibitor"/>
    <property type="match status" value="4"/>
</dbReference>
<feature type="domain" description="Disease resistance R13L4/SHOC-2-like LRR" evidence="15">
    <location>
        <begin position="524"/>
        <end position="704"/>
    </location>
</feature>
<dbReference type="InterPro" id="IPR013210">
    <property type="entry name" value="LRR_N_plant-typ"/>
</dbReference>
<evidence type="ECO:0000256" key="5">
    <source>
        <dbReference type="ARBA" id="ARBA00022614"/>
    </source>
</evidence>
<evidence type="ECO:0000256" key="2">
    <source>
        <dbReference type="ARBA" id="ARBA00004479"/>
    </source>
</evidence>
<keyword evidence="10 13" id="KW-0472">Membrane</keyword>
<keyword evidence="9 13" id="KW-1133">Transmembrane helix</keyword>
<feature type="transmembrane region" description="Helical" evidence="13">
    <location>
        <begin position="208"/>
        <end position="233"/>
    </location>
</feature>
<keyword evidence="4" id="KW-0597">Phosphoprotein</keyword>
<dbReference type="SMART" id="SM00369">
    <property type="entry name" value="LRR_TYP"/>
    <property type="match status" value="12"/>
</dbReference>
<keyword evidence="5" id="KW-0433">Leucine-rich repeat</keyword>
<dbReference type="PRINTS" id="PR00019">
    <property type="entry name" value="LEURICHRPT"/>
</dbReference>
<name>A0AAN8VBW2_9MAGN</name>
<feature type="transmembrane region" description="Helical" evidence="13">
    <location>
        <begin position="287"/>
        <end position="305"/>
    </location>
</feature>
<evidence type="ECO:0000256" key="6">
    <source>
        <dbReference type="ARBA" id="ARBA00022692"/>
    </source>
</evidence>